<feature type="compositionally biased region" description="Acidic residues" evidence="13">
    <location>
        <begin position="736"/>
        <end position="753"/>
    </location>
</feature>
<feature type="domain" description="C2H2-type" evidence="14">
    <location>
        <begin position="911"/>
        <end position="938"/>
    </location>
</feature>
<feature type="domain" description="C2H2-type" evidence="14">
    <location>
        <begin position="854"/>
        <end position="881"/>
    </location>
</feature>
<protein>
    <recommendedName>
        <fullName evidence="14">C2H2-type domain-containing protein</fullName>
    </recommendedName>
</protein>
<evidence type="ECO:0000256" key="3">
    <source>
        <dbReference type="ARBA" id="ARBA00022723"/>
    </source>
</evidence>
<dbReference type="PANTHER" id="PTHR19818">
    <property type="entry name" value="ZINC FINGER PROTEIN ZIC AND GLI"/>
    <property type="match status" value="1"/>
</dbReference>
<keyword evidence="7" id="KW-0805">Transcription regulation</keyword>
<evidence type="ECO:0000256" key="11">
    <source>
        <dbReference type="PROSITE-ProRule" id="PRU00042"/>
    </source>
</evidence>
<name>A0A8K0JYX1_LADFU</name>
<comment type="caution">
    <text evidence="15">The sequence shown here is derived from an EMBL/GenBank/DDBJ whole genome shotgun (WGS) entry which is preliminary data.</text>
</comment>
<feature type="domain" description="C2H2-type" evidence="14">
    <location>
        <begin position="939"/>
        <end position="966"/>
    </location>
</feature>
<feature type="domain" description="C2H2-type" evidence="14">
    <location>
        <begin position="882"/>
        <end position="910"/>
    </location>
</feature>
<keyword evidence="5 11" id="KW-0863">Zinc-finger</keyword>
<dbReference type="PANTHER" id="PTHR19818:SF139">
    <property type="entry name" value="PAIR-RULE PROTEIN ODD-PAIRED"/>
    <property type="match status" value="1"/>
</dbReference>
<dbReference type="FunFam" id="3.30.160.60:FF:000075">
    <property type="entry name" value="Putative zinc finger protein 536"/>
    <property type="match status" value="1"/>
</dbReference>
<dbReference type="SUPFAM" id="SSF57667">
    <property type="entry name" value="beta-beta-alpha zinc fingers"/>
    <property type="match status" value="5"/>
</dbReference>
<feature type="region of interest" description="Disordered" evidence="13">
    <location>
        <begin position="799"/>
        <end position="823"/>
    </location>
</feature>
<keyword evidence="3" id="KW-0479">Metal-binding</keyword>
<dbReference type="AlphaFoldDB" id="A0A8K0JYX1"/>
<evidence type="ECO:0000256" key="2">
    <source>
        <dbReference type="ARBA" id="ARBA00006991"/>
    </source>
</evidence>
<evidence type="ECO:0000259" key="14">
    <source>
        <dbReference type="PROSITE" id="PS50157"/>
    </source>
</evidence>
<evidence type="ECO:0000256" key="5">
    <source>
        <dbReference type="ARBA" id="ARBA00022771"/>
    </source>
</evidence>
<feature type="domain" description="C2H2-type" evidence="14">
    <location>
        <begin position="673"/>
        <end position="701"/>
    </location>
</feature>
<evidence type="ECO:0000256" key="1">
    <source>
        <dbReference type="ARBA" id="ARBA00004123"/>
    </source>
</evidence>
<feature type="region of interest" description="Disordered" evidence="13">
    <location>
        <begin position="497"/>
        <end position="531"/>
    </location>
</feature>
<keyword evidence="8" id="KW-0238">DNA-binding</keyword>
<dbReference type="Proteomes" id="UP000792457">
    <property type="component" value="Unassembled WGS sequence"/>
</dbReference>
<feature type="region of interest" description="Disordered" evidence="13">
    <location>
        <begin position="729"/>
        <end position="775"/>
    </location>
</feature>
<reference evidence="15" key="2">
    <citation type="submission" date="2017-10" db="EMBL/GenBank/DDBJ databases">
        <title>Ladona fulva Genome sequencing and assembly.</title>
        <authorList>
            <person name="Murali S."/>
            <person name="Richards S."/>
            <person name="Bandaranaike D."/>
            <person name="Bellair M."/>
            <person name="Blankenburg K."/>
            <person name="Chao H."/>
            <person name="Dinh H."/>
            <person name="Doddapaneni H."/>
            <person name="Dugan-Rocha S."/>
            <person name="Elkadiri S."/>
            <person name="Gnanaolivu R."/>
            <person name="Hernandez B."/>
            <person name="Skinner E."/>
            <person name="Javaid M."/>
            <person name="Lee S."/>
            <person name="Li M."/>
            <person name="Ming W."/>
            <person name="Munidasa M."/>
            <person name="Muniz J."/>
            <person name="Nguyen L."/>
            <person name="Hughes D."/>
            <person name="Osuji N."/>
            <person name="Pu L.-L."/>
            <person name="Puazo M."/>
            <person name="Qu C."/>
            <person name="Quiroz J."/>
            <person name="Raj R."/>
            <person name="Weissenberger G."/>
            <person name="Xin Y."/>
            <person name="Zou X."/>
            <person name="Han Y."/>
            <person name="Worley K."/>
            <person name="Muzny D."/>
            <person name="Gibbs R."/>
        </authorList>
    </citation>
    <scope>NUCLEOTIDE SEQUENCE</scope>
    <source>
        <strain evidence="15">Sampled in the wild</strain>
    </source>
</reference>
<evidence type="ECO:0000313" key="15">
    <source>
        <dbReference type="EMBL" id="KAG8224816.1"/>
    </source>
</evidence>
<dbReference type="FunFam" id="3.30.160.60:FF:000512">
    <property type="entry name" value="zinc finger protein 197 isoform X1"/>
    <property type="match status" value="1"/>
</dbReference>
<keyword evidence="12" id="KW-0175">Coiled coil</keyword>
<dbReference type="SMART" id="SM00355">
    <property type="entry name" value="ZnF_C2H2"/>
    <property type="match status" value="9"/>
</dbReference>
<evidence type="ECO:0000256" key="9">
    <source>
        <dbReference type="ARBA" id="ARBA00023163"/>
    </source>
</evidence>
<feature type="compositionally biased region" description="Basic residues" evidence="13">
    <location>
        <begin position="810"/>
        <end position="819"/>
    </location>
</feature>
<dbReference type="GO" id="GO:0045944">
    <property type="term" value="P:positive regulation of transcription by RNA polymerase II"/>
    <property type="evidence" value="ECO:0007669"/>
    <property type="project" value="UniProtKB-ARBA"/>
</dbReference>
<dbReference type="GO" id="GO:0000978">
    <property type="term" value="F:RNA polymerase II cis-regulatory region sequence-specific DNA binding"/>
    <property type="evidence" value="ECO:0007669"/>
    <property type="project" value="TreeGrafter"/>
</dbReference>
<dbReference type="Gene3D" id="3.30.160.60">
    <property type="entry name" value="Classic Zinc Finger"/>
    <property type="match status" value="6"/>
</dbReference>
<organism evidence="15 16">
    <name type="scientific">Ladona fulva</name>
    <name type="common">Scarce chaser dragonfly</name>
    <name type="synonym">Libellula fulva</name>
    <dbReference type="NCBI Taxonomy" id="123851"/>
    <lineage>
        <taxon>Eukaryota</taxon>
        <taxon>Metazoa</taxon>
        <taxon>Ecdysozoa</taxon>
        <taxon>Arthropoda</taxon>
        <taxon>Hexapoda</taxon>
        <taxon>Insecta</taxon>
        <taxon>Pterygota</taxon>
        <taxon>Palaeoptera</taxon>
        <taxon>Odonata</taxon>
        <taxon>Epiprocta</taxon>
        <taxon>Anisoptera</taxon>
        <taxon>Libelluloidea</taxon>
        <taxon>Libellulidae</taxon>
        <taxon>Ladona</taxon>
    </lineage>
</organism>
<dbReference type="PROSITE" id="PS50157">
    <property type="entry name" value="ZINC_FINGER_C2H2_2"/>
    <property type="match status" value="9"/>
</dbReference>
<comment type="similarity">
    <text evidence="2">Belongs to the krueppel C2H2-type zinc-finger protein family.</text>
</comment>
<dbReference type="Pfam" id="PF00096">
    <property type="entry name" value="zf-C2H2"/>
    <property type="match status" value="7"/>
</dbReference>
<evidence type="ECO:0000256" key="10">
    <source>
        <dbReference type="ARBA" id="ARBA00023242"/>
    </source>
</evidence>
<dbReference type="FunFam" id="3.30.160.60:FF:001963">
    <property type="entry name" value="Replication initiator 1"/>
    <property type="match status" value="1"/>
</dbReference>
<sequence length="990" mass="111145">MSDFYLQVRVKSLKIVATVDGNEVFNMENPERSGELMTNVQLVSNLEDEEVKIAHDGKGNQEDVSLISSDDVNSQYINIHPSSEIVKEQQDPLCDCDSQSDTLTASTLSGNGGQGGEEMLAHVVQIPSGALVVDIMEPVPENGTKNQTHTSSQLKDGAYYTTASASNVNSRVTLLSPVSAGDANHHHIHHHSVHHTTESSLPVVSRPYIPETDGLVVAAGSVDHYNEAATSGVEEDLLTHDLTEEDRRLAAALVAVQLVQQQKHQLHQQQQQQQIQQHLPVCVSDSTNVIMNTAEIQGLIGVGKGHHPEDTHVVVTTNKPVPSAMVVDYIQAVEDGGVVGGSHDKANEMVVSHPRIRTRDVDGPYGQPHQDDDSYAKLNVILPPPKKALMGQGAPVRNRLKRFRTDMEESTVVHMLDSNTSVVDGVYVTVSNLGSSLKSEHGEVMDIMDVGEEAEELGEGMVEEGDDEEEILEEELEDEDEMEEVCVREDLEALEYETGHPEGGMGPSDRSLPHKKRIPPKLKGNPLGMDSEDKKKITQVHVKCYKCELCGEGFSSQNEYENHKEAVHSQEHAVKKNPFSCELCGQGFSNQLKFFEHLKCHYEPLLENDHVQQKVKEEDAEVKNEEETLAQVENSGMTLVEEGHHPMGEEMAQKEIHIIHHQDQPPGAELPAFLCTHCNKTFRRQKAYETHMNLVHGPEEEEEDEEDHQHTMNHNVVMDEVQQANKKQPEWMPGLMDEEDEDDDDEDDWGDQDLGERRRRMHNSGGSERADGDGIGMHQNICDICGSAFPSRSQLNHHMQEEHTDAMPSGRKKARKGGGSRKVEHMTCSTCGRVFNHRNSLVYHMRSHTGERPHQCEVCGKSFFAASALKVHMRLHSGDKPYKCQYCGRHFRQWGDLKYHCISIHTDEKQYQCEYCGKDFARKYSLIVHRRIHTGEKNYKCDFCEKSFRASSYLQNHRRIHTGKVVIIGNHLLFPCMSMLSKFACKVKRK</sequence>
<evidence type="ECO:0000256" key="13">
    <source>
        <dbReference type="SAM" id="MobiDB-lite"/>
    </source>
</evidence>
<feature type="coiled-coil region" evidence="12">
    <location>
        <begin position="608"/>
        <end position="635"/>
    </location>
</feature>
<evidence type="ECO:0000256" key="8">
    <source>
        <dbReference type="ARBA" id="ARBA00023125"/>
    </source>
</evidence>
<gene>
    <name evidence="15" type="ORF">J437_LFUL002262</name>
</gene>
<dbReference type="GO" id="GO:0005634">
    <property type="term" value="C:nucleus"/>
    <property type="evidence" value="ECO:0007669"/>
    <property type="project" value="UniProtKB-SubCell"/>
</dbReference>
<dbReference type="PROSITE" id="PS00028">
    <property type="entry name" value="ZINC_FINGER_C2H2_1"/>
    <property type="match status" value="9"/>
</dbReference>
<feature type="domain" description="C2H2-type" evidence="14">
    <location>
        <begin position="579"/>
        <end position="601"/>
    </location>
</feature>
<comment type="subcellular location">
    <subcellularLocation>
        <location evidence="1">Nucleus</location>
    </subcellularLocation>
</comment>
<accession>A0A8K0JYX1</accession>
<proteinExistence type="inferred from homology"/>
<dbReference type="EMBL" id="KZ308212">
    <property type="protein sequence ID" value="KAG8224816.1"/>
    <property type="molecule type" value="Genomic_DNA"/>
</dbReference>
<feature type="domain" description="C2H2-type" evidence="14">
    <location>
        <begin position="826"/>
        <end position="853"/>
    </location>
</feature>
<dbReference type="InterPro" id="IPR013087">
    <property type="entry name" value="Znf_C2H2_type"/>
</dbReference>
<evidence type="ECO:0000256" key="12">
    <source>
        <dbReference type="SAM" id="Coils"/>
    </source>
</evidence>
<keyword evidence="9" id="KW-0804">Transcription</keyword>
<evidence type="ECO:0000256" key="6">
    <source>
        <dbReference type="ARBA" id="ARBA00022833"/>
    </source>
</evidence>
<reference evidence="15" key="1">
    <citation type="submission" date="2013-04" db="EMBL/GenBank/DDBJ databases">
        <authorList>
            <person name="Qu J."/>
            <person name="Murali S.C."/>
            <person name="Bandaranaike D."/>
            <person name="Bellair M."/>
            <person name="Blankenburg K."/>
            <person name="Chao H."/>
            <person name="Dinh H."/>
            <person name="Doddapaneni H."/>
            <person name="Downs B."/>
            <person name="Dugan-Rocha S."/>
            <person name="Elkadiri S."/>
            <person name="Gnanaolivu R.D."/>
            <person name="Hernandez B."/>
            <person name="Javaid M."/>
            <person name="Jayaseelan J.C."/>
            <person name="Lee S."/>
            <person name="Li M."/>
            <person name="Ming W."/>
            <person name="Munidasa M."/>
            <person name="Muniz J."/>
            <person name="Nguyen L."/>
            <person name="Ongeri F."/>
            <person name="Osuji N."/>
            <person name="Pu L.-L."/>
            <person name="Puazo M."/>
            <person name="Qu C."/>
            <person name="Quiroz J."/>
            <person name="Raj R."/>
            <person name="Weissenberger G."/>
            <person name="Xin Y."/>
            <person name="Zou X."/>
            <person name="Han Y."/>
            <person name="Richards S."/>
            <person name="Worley K."/>
            <person name="Muzny D."/>
            <person name="Gibbs R."/>
        </authorList>
    </citation>
    <scope>NUCLEOTIDE SEQUENCE</scope>
    <source>
        <strain evidence="15">Sampled in the wild</strain>
    </source>
</reference>
<dbReference type="GO" id="GO:0000981">
    <property type="term" value="F:DNA-binding transcription factor activity, RNA polymerase II-specific"/>
    <property type="evidence" value="ECO:0007669"/>
    <property type="project" value="TreeGrafter"/>
</dbReference>
<evidence type="ECO:0000256" key="4">
    <source>
        <dbReference type="ARBA" id="ARBA00022737"/>
    </source>
</evidence>
<feature type="domain" description="C2H2-type" evidence="14">
    <location>
        <begin position="780"/>
        <end position="808"/>
    </location>
</feature>
<dbReference type="InterPro" id="IPR036236">
    <property type="entry name" value="Znf_C2H2_sf"/>
</dbReference>
<keyword evidence="4" id="KW-0677">Repeat</keyword>
<keyword evidence="10" id="KW-0539">Nucleus</keyword>
<evidence type="ECO:0000256" key="7">
    <source>
        <dbReference type="ARBA" id="ARBA00023015"/>
    </source>
</evidence>
<keyword evidence="6" id="KW-0862">Zinc</keyword>
<feature type="domain" description="C2H2-type" evidence="14">
    <location>
        <begin position="545"/>
        <end position="573"/>
    </location>
</feature>
<keyword evidence="16" id="KW-1185">Reference proteome</keyword>
<dbReference type="FunFam" id="3.30.160.60:FF:001506">
    <property type="entry name" value="Zinc finger protein"/>
    <property type="match status" value="1"/>
</dbReference>
<dbReference type="OrthoDB" id="6077919at2759"/>
<dbReference type="GO" id="GO:0008270">
    <property type="term" value="F:zinc ion binding"/>
    <property type="evidence" value="ECO:0007669"/>
    <property type="project" value="UniProtKB-KW"/>
</dbReference>
<dbReference type="InterPro" id="IPR050329">
    <property type="entry name" value="GLI_C2H2-zinc-finger"/>
</dbReference>
<evidence type="ECO:0000313" key="16">
    <source>
        <dbReference type="Proteomes" id="UP000792457"/>
    </source>
</evidence>